<comment type="similarity">
    <text evidence="2">Belongs to the FAM81 family.</text>
</comment>
<keyword evidence="1" id="KW-0175">Coiled coil</keyword>
<reference evidence="3 4" key="1">
    <citation type="journal article" date="2023" name="Sci. Data">
        <title>Genome assembly of the Korean intertidal mud-creeper Batillaria attramentaria.</title>
        <authorList>
            <person name="Patra A.K."/>
            <person name="Ho P.T."/>
            <person name="Jun S."/>
            <person name="Lee S.J."/>
            <person name="Kim Y."/>
            <person name="Won Y.J."/>
        </authorList>
    </citation>
    <scope>NUCLEOTIDE SEQUENCE [LARGE SCALE GENOMIC DNA]</scope>
    <source>
        <strain evidence="3">Wonlab-2016</strain>
    </source>
</reference>
<sequence>MIAINNQVERSSGESRMKLQHLEGDTNTQMSMIDAKSRQLVDEVKTMIEALRSASAAERERMEQRLMNLIEKSGASRDLLLEKVDKRLDEMQYGVEARLIKLEEAILDSRNQITDVQTHIESKLLAKMDSNIKKNSEDVTKLKRECREGFATVHESISNVKTVMEGKRKLLEDQLRKEIGQIRKMVVLV</sequence>
<dbReference type="EMBL" id="JACVVK020000102">
    <property type="protein sequence ID" value="KAK7492592.1"/>
    <property type="molecule type" value="Genomic_DNA"/>
</dbReference>
<organism evidence="3 4">
    <name type="scientific">Batillaria attramentaria</name>
    <dbReference type="NCBI Taxonomy" id="370345"/>
    <lineage>
        <taxon>Eukaryota</taxon>
        <taxon>Metazoa</taxon>
        <taxon>Spiralia</taxon>
        <taxon>Lophotrochozoa</taxon>
        <taxon>Mollusca</taxon>
        <taxon>Gastropoda</taxon>
        <taxon>Caenogastropoda</taxon>
        <taxon>Sorbeoconcha</taxon>
        <taxon>Cerithioidea</taxon>
        <taxon>Batillariidae</taxon>
        <taxon>Batillaria</taxon>
    </lineage>
</organism>
<evidence type="ECO:0000313" key="4">
    <source>
        <dbReference type="Proteomes" id="UP001519460"/>
    </source>
</evidence>
<comment type="caution">
    <text evidence="3">The sequence shown here is derived from an EMBL/GenBank/DDBJ whole genome shotgun (WGS) entry which is preliminary data.</text>
</comment>
<dbReference type="AlphaFoldDB" id="A0ABD0KZJ8"/>
<gene>
    <name evidence="3" type="ORF">BaRGS_00016258</name>
</gene>
<dbReference type="InterPro" id="IPR029619">
    <property type="entry name" value="FAM81"/>
</dbReference>
<evidence type="ECO:0000256" key="2">
    <source>
        <dbReference type="ARBA" id="ARBA00046344"/>
    </source>
</evidence>
<dbReference type="Proteomes" id="UP001519460">
    <property type="component" value="Unassembled WGS sequence"/>
</dbReference>
<evidence type="ECO:0000313" key="3">
    <source>
        <dbReference type="EMBL" id="KAK7492592.1"/>
    </source>
</evidence>
<dbReference type="PANTHER" id="PTHR22420:SF4">
    <property type="entry name" value="PROTEIN FAM81A"/>
    <property type="match status" value="1"/>
</dbReference>
<dbReference type="PANTHER" id="PTHR22420">
    <property type="entry name" value="PROTEIN FAM81A"/>
    <property type="match status" value="1"/>
</dbReference>
<protein>
    <submittedName>
        <fullName evidence="3">Uncharacterized protein</fullName>
    </submittedName>
</protein>
<accession>A0ABD0KZJ8</accession>
<proteinExistence type="inferred from homology"/>
<keyword evidence="4" id="KW-1185">Reference proteome</keyword>
<evidence type="ECO:0000256" key="1">
    <source>
        <dbReference type="ARBA" id="ARBA00023054"/>
    </source>
</evidence>
<name>A0ABD0KZJ8_9CAEN</name>